<name>A0ABM9HYP6_9GAMM</name>
<evidence type="ECO:0000313" key="2">
    <source>
        <dbReference type="Proteomes" id="UP001162030"/>
    </source>
</evidence>
<gene>
    <name evidence="1" type="ORF">MSZNOR_0947</name>
</gene>
<reference evidence="1 2" key="1">
    <citation type="submission" date="2023-03" db="EMBL/GenBank/DDBJ databases">
        <authorList>
            <person name="Pearce D."/>
        </authorList>
    </citation>
    <scope>NUCLEOTIDE SEQUENCE [LARGE SCALE GENOMIC DNA]</scope>
    <source>
        <strain evidence="1">Msz</strain>
    </source>
</reference>
<evidence type="ECO:0000313" key="1">
    <source>
        <dbReference type="EMBL" id="CAI8766705.1"/>
    </source>
</evidence>
<dbReference type="Proteomes" id="UP001162030">
    <property type="component" value="Chromosome"/>
</dbReference>
<keyword evidence="2" id="KW-1185">Reference proteome</keyword>
<protein>
    <submittedName>
        <fullName evidence="1">Uncharacterized protein</fullName>
    </submittedName>
</protein>
<proteinExistence type="predicted"/>
<dbReference type="EMBL" id="OX458333">
    <property type="protein sequence ID" value="CAI8766705.1"/>
    <property type="molecule type" value="Genomic_DNA"/>
</dbReference>
<organism evidence="1 2">
    <name type="scientific">Methylocaldum szegediense</name>
    <dbReference type="NCBI Taxonomy" id="73780"/>
    <lineage>
        <taxon>Bacteria</taxon>
        <taxon>Pseudomonadati</taxon>
        <taxon>Pseudomonadota</taxon>
        <taxon>Gammaproteobacteria</taxon>
        <taxon>Methylococcales</taxon>
        <taxon>Methylococcaceae</taxon>
        <taxon>Methylocaldum</taxon>
    </lineage>
</organism>
<sequence length="85" mass="9577">MRYQLYIGPPYLSGLREVNLVTTDPFTERKSLARLDEVLAAAYAGRVPIVSTVRAPEYGQLLGPFNLLTPTLLRTWWTANNRSVP</sequence>
<accession>A0ABM9HYP6</accession>